<dbReference type="Proteomes" id="UP000701853">
    <property type="component" value="Chromosome 4"/>
</dbReference>
<proteinExistence type="predicted"/>
<gene>
    <name evidence="2" type="ORF">CXB51_008779</name>
</gene>
<accession>A0A8J5YW35</accession>
<protein>
    <submittedName>
        <fullName evidence="2">Uncharacterized protein</fullName>
    </submittedName>
</protein>
<evidence type="ECO:0000313" key="3">
    <source>
        <dbReference type="Proteomes" id="UP000701853"/>
    </source>
</evidence>
<dbReference type="EMBL" id="JAHUZN010000004">
    <property type="protein sequence ID" value="KAG8497568.1"/>
    <property type="molecule type" value="Genomic_DNA"/>
</dbReference>
<reference evidence="2 3" key="1">
    <citation type="journal article" date="2021" name="bioRxiv">
        <title>The Gossypium anomalum genome as a resource for cotton improvement and evolutionary analysis of hybrid incompatibility.</title>
        <authorList>
            <person name="Grover C.E."/>
            <person name="Yuan D."/>
            <person name="Arick M.A."/>
            <person name="Miller E.R."/>
            <person name="Hu G."/>
            <person name="Peterson D.G."/>
            <person name="Wendel J.F."/>
            <person name="Udall J.A."/>
        </authorList>
    </citation>
    <scope>NUCLEOTIDE SEQUENCE [LARGE SCALE GENOMIC DNA]</scope>
    <source>
        <strain evidence="2">JFW-Udall</strain>
        <tissue evidence="2">Leaf</tissue>
    </source>
</reference>
<dbReference type="AlphaFoldDB" id="A0A8J5YW35"/>
<sequence>MLLAHKYSINSKTSKNPKPKKDPLSDNNQPRFMSYPKLRIWVSASKQEQRGSENKTGASQKAVAVIFNQLFARYGAYKFYFFFNSLLETRPLFCSVTCFHELIVHLPEVFFFLLKKLSVY</sequence>
<comment type="caution">
    <text evidence="2">The sequence shown here is derived from an EMBL/GenBank/DDBJ whole genome shotgun (WGS) entry which is preliminary data.</text>
</comment>
<keyword evidence="3" id="KW-1185">Reference proteome</keyword>
<name>A0A8J5YW35_9ROSI</name>
<evidence type="ECO:0000256" key="1">
    <source>
        <dbReference type="SAM" id="MobiDB-lite"/>
    </source>
</evidence>
<evidence type="ECO:0000313" key="2">
    <source>
        <dbReference type="EMBL" id="KAG8497568.1"/>
    </source>
</evidence>
<organism evidence="2 3">
    <name type="scientific">Gossypium anomalum</name>
    <dbReference type="NCBI Taxonomy" id="47600"/>
    <lineage>
        <taxon>Eukaryota</taxon>
        <taxon>Viridiplantae</taxon>
        <taxon>Streptophyta</taxon>
        <taxon>Embryophyta</taxon>
        <taxon>Tracheophyta</taxon>
        <taxon>Spermatophyta</taxon>
        <taxon>Magnoliopsida</taxon>
        <taxon>eudicotyledons</taxon>
        <taxon>Gunneridae</taxon>
        <taxon>Pentapetalae</taxon>
        <taxon>rosids</taxon>
        <taxon>malvids</taxon>
        <taxon>Malvales</taxon>
        <taxon>Malvaceae</taxon>
        <taxon>Malvoideae</taxon>
        <taxon>Gossypium</taxon>
    </lineage>
</organism>
<feature type="region of interest" description="Disordered" evidence="1">
    <location>
        <begin position="1"/>
        <end position="31"/>
    </location>
</feature>